<sequence length="87" mass="9428">MSQQPKRTFTRAELSAATWLGTPEDPAGPQIAYMPDGYVVMRHGGDRTAPVLVYDADEWAAFKAAAAAGEFDDLPEQGLPDDHPARL</sequence>
<dbReference type="RefSeq" id="WP_345330618.1">
    <property type="nucleotide sequence ID" value="NZ_BAAAVH010000123.1"/>
</dbReference>
<gene>
    <name evidence="2" type="ORF">ACFP0N_17390</name>
</gene>
<dbReference type="EMBL" id="JBHSOD010000020">
    <property type="protein sequence ID" value="MFC5886742.1"/>
    <property type="molecule type" value="Genomic_DNA"/>
</dbReference>
<reference evidence="3" key="1">
    <citation type="journal article" date="2019" name="Int. J. Syst. Evol. Microbiol.">
        <title>The Global Catalogue of Microorganisms (GCM) 10K type strain sequencing project: providing services to taxonomists for standard genome sequencing and annotation.</title>
        <authorList>
            <consortium name="The Broad Institute Genomics Platform"/>
            <consortium name="The Broad Institute Genome Sequencing Center for Infectious Disease"/>
            <person name="Wu L."/>
            <person name="Ma J."/>
        </authorList>
    </citation>
    <scope>NUCLEOTIDE SEQUENCE [LARGE SCALE GENOMIC DNA]</scope>
    <source>
        <strain evidence="3">CGMCC 4.1469</strain>
    </source>
</reference>
<evidence type="ECO:0000256" key="1">
    <source>
        <dbReference type="SAM" id="MobiDB-lite"/>
    </source>
</evidence>
<evidence type="ECO:0000313" key="2">
    <source>
        <dbReference type="EMBL" id="MFC5886742.1"/>
    </source>
</evidence>
<protein>
    <submittedName>
        <fullName evidence="2">DUF397 domain-containing protein</fullName>
    </submittedName>
</protein>
<evidence type="ECO:0000313" key="3">
    <source>
        <dbReference type="Proteomes" id="UP001596067"/>
    </source>
</evidence>
<keyword evidence="3" id="KW-1185">Reference proteome</keyword>
<proteinExistence type="predicted"/>
<comment type="caution">
    <text evidence="2">The sequence shown here is derived from an EMBL/GenBank/DDBJ whole genome shotgun (WGS) entry which is preliminary data.</text>
</comment>
<organism evidence="2 3">
    <name type="scientific">Kitasatospora aburaviensis</name>
    <dbReference type="NCBI Taxonomy" id="67265"/>
    <lineage>
        <taxon>Bacteria</taxon>
        <taxon>Bacillati</taxon>
        <taxon>Actinomycetota</taxon>
        <taxon>Actinomycetes</taxon>
        <taxon>Kitasatosporales</taxon>
        <taxon>Streptomycetaceae</taxon>
        <taxon>Kitasatospora</taxon>
    </lineage>
</organism>
<name>A0ABW1EX75_9ACTN</name>
<dbReference type="Proteomes" id="UP001596067">
    <property type="component" value="Unassembled WGS sequence"/>
</dbReference>
<feature type="region of interest" description="Disordered" evidence="1">
    <location>
        <begin position="1"/>
        <end position="28"/>
    </location>
</feature>
<accession>A0ABW1EX75</accession>